<dbReference type="InterPro" id="IPR006146">
    <property type="entry name" value="5'-Nucleotdase_CS"/>
</dbReference>
<dbReference type="Pfam" id="PF02872">
    <property type="entry name" value="5_nucleotid_C"/>
    <property type="match status" value="1"/>
</dbReference>
<dbReference type="Proteomes" id="UP000265916">
    <property type="component" value="Unassembled WGS sequence"/>
</dbReference>
<evidence type="ECO:0000256" key="3">
    <source>
        <dbReference type="RuleBase" id="RU362119"/>
    </source>
</evidence>
<evidence type="ECO:0000313" key="6">
    <source>
        <dbReference type="EMBL" id="RIY39703.1"/>
    </source>
</evidence>
<sequence length="679" mass="75090">MTKIRTKFAKLAAAFAVLGLSAHAFADSNTIKLRVIETTDLHAYYTAYDYYSDRPIKEYGFTRTASLIEKARAGAVNSILVDNGDLIQGGMIGTWAVEDDFKSYQIHPAYLLFKAFNYDVSNLGNHEFNFGLPYLQKVVDSAQKLAGVPVINSNVYDAKTGANYYTPYIIKEHTFTAEDGTKHQIKVGYIGFTPPGIMQWDAEKLTGKVTAAPIVASAEKFIPEMKAKGAEVIVAIPHSGIGTNAPSSSLFPNQVINLTKVKDVDAVMFGHSHGVFPSEEYASTPGADIKRGTINGVPSVMPGRWGSHLGIVDLVLEKQPDGSWKANASKAVAYAEPVYDIKNRKELVEESPLAVKTLEQTHEATRAYANKPLGKIDDPLYGYLALTQDDPTVKLVNQVQMDALQNWVKENPKYANHKLVSAAAPFRYGERHNDVNGFTHVDKGPFTLRNVSDVYFYPNTFTIIEVTGKDVKNWAECSSSLFNQIFTGTSDRQELLNYNTFRTYNFDVLYGVTYQYDVTKPSAFDSRCRPSRTIGAGRVVNMQYQGQEIKDSDKFLLATNNYRANGGMFPGSGPQSVVYAALETSQELIANYATKLAKDGKAIKIDHTVNWSILPIKGSENLNVVIFSAPNDTAVGYALQNSVYPLTKLGLDYAGFQEYRIDLSKYLPENAYKPFTPSK</sequence>
<dbReference type="InterPro" id="IPR004843">
    <property type="entry name" value="Calcineurin-like_PHP"/>
</dbReference>
<dbReference type="InterPro" id="IPR036907">
    <property type="entry name" value="5'-Nucleotdase_C_sf"/>
</dbReference>
<evidence type="ECO:0000256" key="1">
    <source>
        <dbReference type="ARBA" id="ARBA00006654"/>
    </source>
</evidence>
<dbReference type="InterPro" id="IPR008334">
    <property type="entry name" value="5'-Nucleotdase_C"/>
</dbReference>
<comment type="caution">
    <text evidence="6">The sequence shown here is derived from an EMBL/GenBank/DDBJ whole genome shotgun (WGS) entry which is preliminary data.</text>
</comment>
<keyword evidence="3" id="KW-0547">Nucleotide-binding</keyword>
<evidence type="ECO:0000313" key="7">
    <source>
        <dbReference type="Proteomes" id="UP000265916"/>
    </source>
</evidence>
<gene>
    <name evidence="6" type="ORF">CKF58_01785</name>
</gene>
<dbReference type="AlphaFoldDB" id="A0A3A1YN48"/>
<accession>A0A3A1YN48</accession>
<dbReference type="GO" id="GO:0009166">
    <property type="term" value="P:nucleotide catabolic process"/>
    <property type="evidence" value="ECO:0007669"/>
    <property type="project" value="InterPro"/>
</dbReference>
<protein>
    <submittedName>
        <fullName evidence="6">2',3'-cyclic-nucleotide 2'-phosphodiesterase</fullName>
    </submittedName>
</protein>
<proteinExistence type="inferred from homology"/>
<evidence type="ECO:0000259" key="4">
    <source>
        <dbReference type="Pfam" id="PF00149"/>
    </source>
</evidence>
<dbReference type="EMBL" id="NRJG01000028">
    <property type="protein sequence ID" value="RIY39703.1"/>
    <property type="molecule type" value="Genomic_DNA"/>
</dbReference>
<dbReference type="Gene3D" id="3.60.21.10">
    <property type="match status" value="1"/>
</dbReference>
<dbReference type="NCBIfam" id="NF006938">
    <property type="entry name" value="PRK09420.1"/>
    <property type="match status" value="1"/>
</dbReference>
<keyword evidence="7" id="KW-1185">Reference proteome</keyword>
<dbReference type="RefSeq" id="WP_119530277.1">
    <property type="nucleotide sequence ID" value="NZ_JBHSSP010000037.1"/>
</dbReference>
<dbReference type="Pfam" id="PF00149">
    <property type="entry name" value="Metallophos"/>
    <property type="match status" value="1"/>
</dbReference>
<feature type="signal peptide" evidence="3">
    <location>
        <begin position="1"/>
        <end position="26"/>
    </location>
</feature>
<dbReference type="PANTHER" id="PTHR11575:SF6">
    <property type="entry name" value="2',3'-CYCLIC-NUCLEOTIDE 2'-PHOSPHODIESTERASE_3'-NUCLEOTIDASE"/>
    <property type="match status" value="1"/>
</dbReference>
<feature type="domain" description="Calcineurin-like phosphoesterase" evidence="4">
    <location>
        <begin position="33"/>
        <end position="273"/>
    </location>
</feature>
<dbReference type="InterPro" id="IPR029052">
    <property type="entry name" value="Metallo-depent_PP-like"/>
</dbReference>
<dbReference type="PANTHER" id="PTHR11575">
    <property type="entry name" value="5'-NUCLEOTIDASE-RELATED"/>
    <property type="match status" value="1"/>
</dbReference>
<reference evidence="6 7" key="1">
    <citation type="submission" date="2017-08" db="EMBL/GenBank/DDBJ databases">
        <title>Reclassification of Bisgaard taxon 37 and 44.</title>
        <authorList>
            <person name="Christensen H."/>
        </authorList>
    </citation>
    <scope>NUCLEOTIDE SEQUENCE [LARGE SCALE GENOMIC DNA]</scope>
    <source>
        <strain evidence="6 7">111</strain>
    </source>
</reference>
<keyword evidence="3" id="KW-0378">Hydrolase</keyword>
<feature type="domain" description="5'-Nucleotidase C-terminal" evidence="5">
    <location>
        <begin position="394"/>
        <end position="567"/>
    </location>
</feature>
<dbReference type="SUPFAM" id="SSF55816">
    <property type="entry name" value="5'-nucleotidase (syn. UDP-sugar hydrolase), C-terminal domain"/>
    <property type="match status" value="1"/>
</dbReference>
<organism evidence="6 7">
    <name type="scientific">Psittacicella hinzii</name>
    <dbReference type="NCBI Taxonomy" id="2028575"/>
    <lineage>
        <taxon>Bacteria</taxon>
        <taxon>Pseudomonadati</taxon>
        <taxon>Pseudomonadota</taxon>
        <taxon>Gammaproteobacteria</taxon>
        <taxon>Pasteurellales</taxon>
        <taxon>Psittacicellaceae</taxon>
        <taxon>Psittacicella</taxon>
    </lineage>
</organism>
<dbReference type="GO" id="GO:0030288">
    <property type="term" value="C:outer membrane-bounded periplasmic space"/>
    <property type="evidence" value="ECO:0007669"/>
    <property type="project" value="TreeGrafter"/>
</dbReference>
<dbReference type="OrthoDB" id="9803927at2"/>
<comment type="similarity">
    <text evidence="1 3">Belongs to the 5'-nucleotidase family.</text>
</comment>
<dbReference type="SUPFAM" id="SSF56300">
    <property type="entry name" value="Metallo-dependent phosphatases"/>
    <property type="match status" value="1"/>
</dbReference>
<keyword evidence="2 3" id="KW-0732">Signal</keyword>
<dbReference type="PROSITE" id="PS00786">
    <property type="entry name" value="5_NUCLEOTIDASE_2"/>
    <property type="match status" value="1"/>
</dbReference>
<feature type="chain" id="PRO_5017105915" evidence="3">
    <location>
        <begin position="27"/>
        <end position="679"/>
    </location>
</feature>
<evidence type="ECO:0000256" key="2">
    <source>
        <dbReference type="ARBA" id="ARBA00022729"/>
    </source>
</evidence>
<dbReference type="GO" id="GO:0046872">
    <property type="term" value="F:metal ion binding"/>
    <property type="evidence" value="ECO:0007669"/>
    <property type="project" value="InterPro"/>
</dbReference>
<dbReference type="GO" id="GO:0016788">
    <property type="term" value="F:hydrolase activity, acting on ester bonds"/>
    <property type="evidence" value="ECO:0007669"/>
    <property type="project" value="InterPro"/>
</dbReference>
<dbReference type="GO" id="GO:0000166">
    <property type="term" value="F:nucleotide binding"/>
    <property type="evidence" value="ECO:0007669"/>
    <property type="project" value="UniProtKB-KW"/>
</dbReference>
<dbReference type="PRINTS" id="PR01607">
    <property type="entry name" value="APYRASEFAMLY"/>
</dbReference>
<evidence type="ECO:0000259" key="5">
    <source>
        <dbReference type="Pfam" id="PF02872"/>
    </source>
</evidence>
<dbReference type="Gene3D" id="3.90.780.10">
    <property type="entry name" value="5'-Nucleotidase, C-terminal domain"/>
    <property type="match status" value="1"/>
</dbReference>
<name>A0A3A1YN48_9GAMM</name>
<dbReference type="InterPro" id="IPR006179">
    <property type="entry name" value="5_nucleotidase/apyrase"/>
</dbReference>